<protein>
    <submittedName>
        <fullName evidence="2">Uncharacterized protein</fullName>
    </submittedName>
</protein>
<dbReference type="AlphaFoldDB" id="A0A2T0SQV1"/>
<dbReference type="EMBL" id="PVTF01000013">
    <property type="protein sequence ID" value="PRY35791.1"/>
    <property type="molecule type" value="Genomic_DNA"/>
</dbReference>
<feature type="transmembrane region" description="Helical" evidence="1">
    <location>
        <begin position="35"/>
        <end position="54"/>
    </location>
</feature>
<evidence type="ECO:0000313" key="3">
    <source>
        <dbReference type="Proteomes" id="UP000239494"/>
    </source>
</evidence>
<evidence type="ECO:0000256" key="1">
    <source>
        <dbReference type="SAM" id="Phobius"/>
    </source>
</evidence>
<feature type="transmembrane region" description="Helical" evidence="1">
    <location>
        <begin position="61"/>
        <end position="81"/>
    </location>
</feature>
<dbReference type="Proteomes" id="UP000239494">
    <property type="component" value="Unassembled WGS sequence"/>
</dbReference>
<keyword evidence="1" id="KW-0812">Transmembrane</keyword>
<feature type="transmembrane region" description="Helical" evidence="1">
    <location>
        <begin position="12"/>
        <end position="29"/>
    </location>
</feature>
<keyword evidence="1" id="KW-1133">Transmembrane helix</keyword>
<name>A0A2T0SQV1_9PSEU</name>
<accession>A0A2T0SQV1</accession>
<sequence>MASGIRGRLSRVLLVDVIAPLAVFYGLPALGASQFTALLAGALIPLAGTAHDVVTRCRVSGVRIFVLATMALTVAMSFVNGSPRVMAVTFPIDLVPLLDDVLLVVTLAAVVGFQRFYGRSALRRNGLRMRGVHVERLAPA</sequence>
<reference evidence="2 3" key="1">
    <citation type="submission" date="2018-03" db="EMBL/GenBank/DDBJ databases">
        <title>Genomic Encyclopedia of Archaeal and Bacterial Type Strains, Phase II (KMG-II): from individual species to whole genera.</title>
        <authorList>
            <person name="Goeker M."/>
        </authorList>
    </citation>
    <scope>NUCLEOTIDE SEQUENCE [LARGE SCALE GENOMIC DNA]</scope>
    <source>
        <strain evidence="2 3">DSM 44720</strain>
    </source>
</reference>
<organism evidence="2 3">
    <name type="scientific">Umezawaea tangerina</name>
    <dbReference type="NCBI Taxonomy" id="84725"/>
    <lineage>
        <taxon>Bacteria</taxon>
        <taxon>Bacillati</taxon>
        <taxon>Actinomycetota</taxon>
        <taxon>Actinomycetes</taxon>
        <taxon>Pseudonocardiales</taxon>
        <taxon>Pseudonocardiaceae</taxon>
        <taxon>Umezawaea</taxon>
    </lineage>
</organism>
<dbReference type="RefSeq" id="WP_245887231.1">
    <property type="nucleotide sequence ID" value="NZ_PVTF01000013.1"/>
</dbReference>
<comment type="caution">
    <text evidence="2">The sequence shown here is derived from an EMBL/GenBank/DDBJ whole genome shotgun (WGS) entry which is preliminary data.</text>
</comment>
<proteinExistence type="predicted"/>
<keyword evidence="3" id="KW-1185">Reference proteome</keyword>
<evidence type="ECO:0000313" key="2">
    <source>
        <dbReference type="EMBL" id="PRY35791.1"/>
    </source>
</evidence>
<keyword evidence="1" id="KW-0472">Membrane</keyword>
<feature type="transmembrane region" description="Helical" evidence="1">
    <location>
        <begin position="101"/>
        <end position="118"/>
    </location>
</feature>
<gene>
    <name evidence="2" type="ORF">CLV43_113218</name>
</gene>